<evidence type="ECO:0000256" key="1">
    <source>
        <dbReference type="ARBA" id="ARBA00009437"/>
    </source>
</evidence>
<evidence type="ECO:0000256" key="4">
    <source>
        <dbReference type="ARBA" id="ARBA00023163"/>
    </source>
</evidence>
<dbReference type="AlphaFoldDB" id="A0A2R8CC50"/>
<evidence type="ECO:0000256" key="3">
    <source>
        <dbReference type="ARBA" id="ARBA00023125"/>
    </source>
</evidence>
<evidence type="ECO:0000313" key="6">
    <source>
        <dbReference type="EMBL" id="SPJ29969.1"/>
    </source>
</evidence>
<dbReference type="InterPro" id="IPR000847">
    <property type="entry name" value="LysR_HTH_N"/>
</dbReference>
<dbReference type="OrthoDB" id="8479870at2"/>
<dbReference type="Gene3D" id="3.40.190.290">
    <property type="match status" value="1"/>
</dbReference>
<dbReference type="InterPro" id="IPR005119">
    <property type="entry name" value="LysR_subst-bd"/>
</dbReference>
<keyword evidence="2" id="KW-0805">Transcription regulation</keyword>
<dbReference type="GO" id="GO:0010628">
    <property type="term" value="P:positive regulation of gene expression"/>
    <property type="evidence" value="ECO:0007669"/>
    <property type="project" value="TreeGrafter"/>
</dbReference>
<dbReference type="GO" id="GO:0003700">
    <property type="term" value="F:DNA-binding transcription factor activity"/>
    <property type="evidence" value="ECO:0007669"/>
    <property type="project" value="InterPro"/>
</dbReference>
<dbReference type="GO" id="GO:0043565">
    <property type="term" value="F:sequence-specific DNA binding"/>
    <property type="evidence" value="ECO:0007669"/>
    <property type="project" value="TreeGrafter"/>
</dbReference>
<accession>A0A2R8CC50</accession>
<dbReference type="InterPro" id="IPR036388">
    <property type="entry name" value="WH-like_DNA-bd_sf"/>
</dbReference>
<evidence type="ECO:0000256" key="2">
    <source>
        <dbReference type="ARBA" id="ARBA00023015"/>
    </source>
</evidence>
<dbReference type="InterPro" id="IPR036390">
    <property type="entry name" value="WH_DNA-bd_sf"/>
</dbReference>
<evidence type="ECO:0000313" key="7">
    <source>
        <dbReference type="Proteomes" id="UP000244898"/>
    </source>
</evidence>
<dbReference type="SUPFAM" id="SSF53850">
    <property type="entry name" value="Periplasmic binding protein-like II"/>
    <property type="match status" value="1"/>
</dbReference>
<dbReference type="PANTHER" id="PTHR30427">
    <property type="entry name" value="TRANSCRIPTIONAL ACTIVATOR PROTEIN LYSR"/>
    <property type="match status" value="1"/>
</dbReference>
<dbReference type="Pfam" id="PF03466">
    <property type="entry name" value="LysR_substrate"/>
    <property type="match status" value="1"/>
</dbReference>
<reference evidence="7" key="1">
    <citation type="submission" date="2018-03" db="EMBL/GenBank/DDBJ databases">
        <authorList>
            <person name="Rodrigo-Torres L."/>
            <person name="Arahal R. D."/>
            <person name="Lucena T."/>
        </authorList>
    </citation>
    <scope>NUCLEOTIDE SEQUENCE [LARGE SCALE GENOMIC DNA]</scope>
    <source>
        <strain evidence="7">CECT 7615</strain>
    </source>
</reference>
<keyword evidence="4" id="KW-0804">Transcription</keyword>
<evidence type="ECO:0000259" key="5">
    <source>
        <dbReference type="PROSITE" id="PS50931"/>
    </source>
</evidence>
<proteinExistence type="inferred from homology"/>
<dbReference type="EMBL" id="ONZG01000009">
    <property type="protein sequence ID" value="SPJ29969.1"/>
    <property type="molecule type" value="Genomic_DNA"/>
</dbReference>
<keyword evidence="7" id="KW-1185">Reference proteome</keyword>
<sequence>MSARMPKIPALKLFVEVMQTGTIALAAERLHLTHSAASRMLSAFEKDLNLKLFKRERQRLSPTEAATSFLPEALRALSVLDELPKISDAIRDGATKEQLIRILSLPRMGEEIIPAAIRRYFAETGADTRINISVEARHNLKRWAASRMFDIALTSVPVAHPGVRGEPIVDFPLCVILPRDHPMAAERDIPVEALADAPLSLIEKGSILRQRLARVFDEAGLIPNVRQESSTMDVAIHVGLAAGSLAVTDGIFPKSVLDQGFVLRRLKTDHSVPVGFVVPLDQEVEGATAIMKEAIRQEVFNYRAGLNKLLNAN</sequence>
<dbReference type="PANTHER" id="PTHR30427:SF1">
    <property type="entry name" value="TRANSCRIPTIONAL ACTIVATOR PROTEIN LYSR"/>
    <property type="match status" value="1"/>
</dbReference>
<name>A0A2R8CC50_9RHOB</name>
<comment type="similarity">
    <text evidence="1">Belongs to the LysR transcriptional regulatory family.</text>
</comment>
<protein>
    <submittedName>
        <fullName evidence="6">HTH-type transcriptional activator CmpR</fullName>
    </submittedName>
</protein>
<feature type="domain" description="HTH lysR-type" evidence="5">
    <location>
        <begin position="6"/>
        <end position="63"/>
    </location>
</feature>
<dbReference type="Gene3D" id="1.10.10.10">
    <property type="entry name" value="Winged helix-like DNA-binding domain superfamily/Winged helix DNA-binding domain"/>
    <property type="match status" value="1"/>
</dbReference>
<gene>
    <name evidence="6" type="primary">cmpR_5</name>
    <name evidence="6" type="ORF">TRM7615_03496</name>
</gene>
<organism evidence="6 7">
    <name type="scientific">Falsiruegeria mediterranea M17</name>
    <dbReference type="NCBI Taxonomy" id="1200281"/>
    <lineage>
        <taxon>Bacteria</taxon>
        <taxon>Pseudomonadati</taxon>
        <taxon>Pseudomonadota</taxon>
        <taxon>Alphaproteobacteria</taxon>
        <taxon>Rhodobacterales</taxon>
        <taxon>Roseobacteraceae</taxon>
        <taxon>Falsiruegeria</taxon>
    </lineage>
</organism>
<dbReference type="PROSITE" id="PS50931">
    <property type="entry name" value="HTH_LYSR"/>
    <property type="match status" value="1"/>
</dbReference>
<dbReference type="Proteomes" id="UP000244898">
    <property type="component" value="Unassembled WGS sequence"/>
</dbReference>
<keyword evidence="3" id="KW-0238">DNA-binding</keyword>
<dbReference type="SUPFAM" id="SSF46785">
    <property type="entry name" value="Winged helix' DNA-binding domain"/>
    <property type="match status" value="1"/>
</dbReference>
<dbReference type="Pfam" id="PF00126">
    <property type="entry name" value="HTH_1"/>
    <property type="match status" value="1"/>
</dbReference>